<evidence type="ECO:0000313" key="2">
    <source>
        <dbReference type="Proteomes" id="UP000252085"/>
    </source>
</evidence>
<reference evidence="1 2" key="1">
    <citation type="submission" date="2016-04" db="EMBL/GenBank/DDBJ databases">
        <authorList>
            <person name="Evans L.H."/>
            <person name="Alamgir A."/>
            <person name="Owens N."/>
            <person name="Weber N.D."/>
            <person name="Virtaneva K."/>
            <person name="Barbian K."/>
            <person name="Babar A."/>
            <person name="Rosenke K."/>
        </authorList>
    </citation>
    <scope>NUCLEOTIDE SEQUENCE [LARGE SCALE GENOMIC DNA]</scope>
    <source>
        <strain evidence="1">NIES-2108</strain>
    </source>
</reference>
<comment type="caution">
    <text evidence="1">The sequence shown here is derived from an EMBL/GenBank/DDBJ whole genome shotgun (WGS) entry which is preliminary data.</text>
</comment>
<proteinExistence type="predicted"/>
<dbReference type="AlphaFoldDB" id="A0A367RT72"/>
<dbReference type="Proteomes" id="UP000252085">
    <property type="component" value="Unassembled WGS sequence"/>
</dbReference>
<gene>
    <name evidence="1" type="ORF">A6769_04350</name>
</gene>
<evidence type="ECO:0000313" key="1">
    <source>
        <dbReference type="EMBL" id="RCJ39807.1"/>
    </source>
</evidence>
<accession>A0A367RT72</accession>
<sequence length="67" mass="7639">MESVNLENANLLEVNWRGAEKYGAYFYNTVMPDGELVTEPNSYGLSVQTYSTLASEIVRSYKVFYTD</sequence>
<protein>
    <submittedName>
        <fullName evidence="1">Uncharacterized protein</fullName>
    </submittedName>
</protein>
<name>A0A367RT72_NOSPU</name>
<organism evidence="1 2">
    <name type="scientific">Nostoc punctiforme NIES-2108</name>
    <dbReference type="NCBI Taxonomy" id="1356359"/>
    <lineage>
        <taxon>Bacteria</taxon>
        <taxon>Bacillati</taxon>
        <taxon>Cyanobacteriota</taxon>
        <taxon>Cyanophyceae</taxon>
        <taxon>Nostocales</taxon>
        <taxon>Nostocaceae</taxon>
        <taxon>Nostoc</taxon>
    </lineage>
</organism>
<dbReference type="EMBL" id="LXQE01000085">
    <property type="protein sequence ID" value="RCJ39807.1"/>
    <property type="molecule type" value="Genomic_DNA"/>
</dbReference>